<proteinExistence type="inferred from homology"/>
<dbReference type="CDD" id="cd00130">
    <property type="entry name" value="PAS"/>
    <property type="match status" value="1"/>
</dbReference>
<keyword evidence="5 10" id="KW-0479">Metal-binding</keyword>
<dbReference type="CDD" id="cd00077">
    <property type="entry name" value="HDc"/>
    <property type="match status" value="1"/>
</dbReference>
<dbReference type="AlphaFoldDB" id="A0A2J7QT83"/>
<dbReference type="GO" id="GO:0007165">
    <property type="term" value="P:signal transduction"/>
    <property type="evidence" value="ECO:0007669"/>
    <property type="project" value="InterPro"/>
</dbReference>
<feature type="binding site" evidence="10">
    <location>
        <position position="562"/>
    </location>
    <ligand>
        <name>Zn(2+)</name>
        <dbReference type="ChEBI" id="CHEBI:29105"/>
        <label>1</label>
    </ligand>
</feature>
<dbReference type="GO" id="GO:0004115">
    <property type="term" value="F:3',5'-cyclic-AMP phosphodiesterase activity"/>
    <property type="evidence" value="ECO:0007669"/>
    <property type="project" value="UniProtKB-EC"/>
</dbReference>
<evidence type="ECO:0000256" key="11">
    <source>
        <dbReference type="SAM" id="MobiDB-lite"/>
    </source>
</evidence>
<evidence type="ECO:0000256" key="7">
    <source>
        <dbReference type="ARBA" id="ARBA00023149"/>
    </source>
</evidence>
<dbReference type="PROSITE" id="PS50112">
    <property type="entry name" value="PAS"/>
    <property type="match status" value="1"/>
</dbReference>
<evidence type="ECO:0000256" key="10">
    <source>
        <dbReference type="PIRSR" id="PIRSR623088-3"/>
    </source>
</evidence>
<evidence type="ECO:0000259" key="13">
    <source>
        <dbReference type="PROSITE" id="PS51845"/>
    </source>
</evidence>
<dbReference type="FunCoup" id="A0A2J7QT83">
    <property type="interactions" value="330"/>
</dbReference>
<comment type="similarity">
    <text evidence="3">Belongs to the cyclic nucleotide phosphodiesterase family. PDE8 subfamily.</text>
</comment>
<feature type="binding site" evidence="9">
    <location>
        <position position="563"/>
    </location>
    <ligand>
        <name>AMP</name>
        <dbReference type="ChEBI" id="CHEBI:456215"/>
    </ligand>
</feature>
<dbReference type="PROSITE" id="PS51845">
    <property type="entry name" value="PDEASE_I_2"/>
    <property type="match status" value="1"/>
</dbReference>
<feature type="region of interest" description="Disordered" evidence="11">
    <location>
        <begin position="313"/>
        <end position="336"/>
    </location>
</feature>
<comment type="caution">
    <text evidence="14">The sequence shown here is derived from an EMBL/GenBank/DDBJ whole genome shotgun (WGS) entry which is preliminary data.</text>
</comment>
<dbReference type="InterPro" id="IPR011006">
    <property type="entry name" value="CheY-like_superfamily"/>
</dbReference>
<dbReference type="SMART" id="SM00091">
    <property type="entry name" value="PAS"/>
    <property type="match status" value="1"/>
</dbReference>
<dbReference type="EMBL" id="NEVH01011198">
    <property type="protein sequence ID" value="PNF31800.1"/>
    <property type="molecule type" value="Genomic_DNA"/>
</dbReference>
<feature type="compositionally biased region" description="Polar residues" evidence="11">
    <location>
        <begin position="30"/>
        <end position="48"/>
    </location>
</feature>
<feature type="binding site" evidence="10">
    <location>
        <position position="563"/>
    </location>
    <ligand>
        <name>Zn(2+)</name>
        <dbReference type="ChEBI" id="CHEBI:29105"/>
        <label>1</label>
    </ligand>
</feature>
<dbReference type="SUPFAM" id="SSF55785">
    <property type="entry name" value="PYP-like sensor domain (PAS domain)"/>
    <property type="match status" value="1"/>
</dbReference>
<feature type="domain" description="PAS" evidence="12">
    <location>
        <begin position="191"/>
        <end position="261"/>
    </location>
</feature>
<dbReference type="SUPFAM" id="SSF52172">
    <property type="entry name" value="CheY-like"/>
    <property type="match status" value="1"/>
</dbReference>
<dbReference type="GO" id="GO:0006355">
    <property type="term" value="P:regulation of DNA-templated transcription"/>
    <property type="evidence" value="ECO:0007669"/>
    <property type="project" value="InterPro"/>
</dbReference>
<feature type="binding site" evidence="10">
    <location>
        <position position="689"/>
    </location>
    <ligand>
        <name>Zn(2+)</name>
        <dbReference type="ChEBI" id="CHEBI:29105"/>
        <label>1</label>
    </ligand>
</feature>
<dbReference type="InterPro" id="IPR000014">
    <property type="entry name" value="PAS"/>
</dbReference>
<dbReference type="Proteomes" id="UP000235965">
    <property type="component" value="Unassembled WGS sequence"/>
</dbReference>
<evidence type="ECO:0000256" key="1">
    <source>
        <dbReference type="ARBA" id="ARBA00001968"/>
    </source>
</evidence>
<dbReference type="InterPro" id="IPR003607">
    <property type="entry name" value="HD/PDEase_dom"/>
</dbReference>
<evidence type="ECO:0000256" key="2">
    <source>
        <dbReference type="ARBA" id="ARBA00004703"/>
    </source>
</evidence>
<dbReference type="SMART" id="SM00471">
    <property type="entry name" value="HDc"/>
    <property type="match status" value="1"/>
</dbReference>
<evidence type="ECO:0000256" key="9">
    <source>
        <dbReference type="PIRSR" id="PIRSR623088-2"/>
    </source>
</evidence>
<feature type="binding site" evidence="10">
    <location>
        <position position="563"/>
    </location>
    <ligand>
        <name>Zn(2+)</name>
        <dbReference type="ChEBI" id="CHEBI:29105"/>
        <label>2</label>
    </ligand>
</feature>
<dbReference type="FunFam" id="1.10.1300.10:FF:000002">
    <property type="entry name" value="Phosphodiesterase"/>
    <property type="match status" value="1"/>
</dbReference>
<sequence>MWGWNIFSVLSNSLGLCFRHGRRGTLDLENGNSSQKNQQTTGTPGGFSITNQDCTTKVLLAFGKEDFQSDAFWLACEKLGYECNLARTRDSVLEAFQTKSHEIVIIDTRNPKVIDGESLCRALRALKTSQYTVVVGVVRKGTSEKEDSSIEPMLNMGFNRVIMETSGLVQCMNELLQLYLSDVQPRLQLATAQAMHIALDKCSDVVHITDQNLNIQYMNRSSERFLGFSMKDVAGKSLLETNSVDNKELMVQQLQRGREWEGLISWRRKMGDSVVLSGRVIPVCSPGRSPTHYIFIHESQHMMLDKRMSGTLVKNPELPKGSNNRKGSADMKSISSDGLRRQSIAKLHNLSIEAPITKVIALITSVQDNANIEDIQTLDKVVDILRTTELYSPQLKDDKGKAGDPVTNDLIGALLSSGPSVTPIARRSSSDSGSVSKIGLSRSTFKTANMSHQMKELLDTSLLWDFDIFRLEELSVKRPLVYLGMNLMDHFDVCSSLGCEENVLHNWLVVIEENYNAKNTYHTSTHAADVMQATAGFLERERLKQILDPLDEAVCLIAAAAHDVDHPGKSSAFLCNSNHELSILYNDLCVLESHHSALAFKLTISDDRVNIFKSLERDVYKAVRQNVIDMILATEMTKHFEHLAKFVNVFSIKKEDDSPDGGRSSPDIGILTAPENITLIKRMLIKCADVSNPTRPLRMCVEWAVRIAEEYFNQTDEEKANNLPVVMPLFDRATCSIPKSQIGFMDFIINDMFETWEAFIEMPELLQNMQHNYKFWKEKEKCGIHRIQDVIMMQHTVKTSGKTD</sequence>
<keyword evidence="7" id="KW-0114">cAMP</keyword>
<feature type="binding site" evidence="9">
    <location>
        <begin position="522"/>
        <end position="526"/>
    </location>
    <ligand>
        <name>AMP</name>
        <dbReference type="ChEBI" id="CHEBI:456215"/>
    </ligand>
</feature>
<comment type="pathway">
    <text evidence="2">Purine metabolism; 3',5'-cyclic AMP degradation; AMP from 3',5'-cyclic AMP: step 1/1.</text>
</comment>
<feature type="region of interest" description="Disordered" evidence="11">
    <location>
        <begin position="28"/>
        <end position="48"/>
    </location>
</feature>
<evidence type="ECO:0000256" key="8">
    <source>
        <dbReference type="PIRSR" id="PIRSR623088-1"/>
    </source>
</evidence>
<organism evidence="14 15">
    <name type="scientific">Cryptotermes secundus</name>
    <dbReference type="NCBI Taxonomy" id="105785"/>
    <lineage>
        <taxon>Eukaryota</taxon>
        <taxon>Metazoa</taxon>
        <taxon>Ecdysozoa</taxon>
        <taxon>Arthropoda</taxon>
        <taxon>Hexapoda</taxon>
        <taxon>Insecta</taxon>
        <taxon>Pterygota</taxon>
        <taxon>Neoptera</taxon>
        <taxon>Polyneoptera</taxon>
        <taxon>Dictyoptera</taxon>
        <taxon>Blattodea</taxon>
        <taxon>Blattoidea</taxon>
        <taxon>Termitoidae</taxon>
        <taxon>Kalotermitidae</taxon>
        <taxon>Cryptotermitinae</taxon>
        <taxon>Cryptotermes</taxon>
    </lineage>
</organism>
<keyword evidence="15" id="KW-1185">Reference proteome</keyword>
<feature type="binding site" evidence="9">
    <location>
        <position position="689"/>
    </location>
    <ligand>
        <name>AMP</name>
        <dbReference type="ChEBI" id="CHEBI:456215"/>
    </ligand>
</feature>
<feature type="binding site" evidence="10">
    <location>
        <position position="526"/>
    </location>
    <ligand>
        <name>Zn(2+)</name>
        <dbReference type="ChEBI" id="CHEBI:29105"/>
        <label>1</label>
    </ligand>
</feature>
<reference evidence="14 15" key="1">
    <citation type="submission" date="2017-12" db="EMBL/GenBank/DDBJ databases">
        <title>Hemimetabolous genomes reveal molecular basis of termite eusociality.</title>
        <authorList>
            <person name="Harrison M.C."/>
            <person name="Jongepier E."/>
            <person name="Robertson H.M."/>
            <person name="Arning N."/>
            <person name="Bitard-Feildel T."/>
            <person name="Chao H."/>
            <person name="Childers C.P."/>
            <person name="Dinh H."/>
            <person name="Doddapaneni H."/>
            <person name="Dugan S."/>
            <person name="Gowin J."/>
            <person name="Greiner C."/>
            <person name="Han Y."/>
            <person name="Hu H."/>
            <person name="Hughes D.S.T."/>
            <person name="Huylmans A.-K."/>
            <person name="Kemena C."/>
            <person name="Kremer L.P.M."/>
            <person name="Lee S.L."/>
            <person name="Lopez-Ezquerra A."/>
            <person name="Mallet L."/>
            <person name="Monroy-Kuhn J.M."/>
            <person name="Moser A."/>
            <person name="Murali S.C."/>
            <person name="Muzny D.M."/>
            <person name="Otani S."/>
            <person name="Piulachs M.-D."/>
            <person name="Poelchau M."/>
            <person name="Qu J."/>
            <person name="Schaub F."/>
            <person name="Wada-Katsumata A."/>
            <person name="Worley K.C."/>
            <person name="Xie Q."/>
            <person name="Ylla G."/>
            <person name="Poulsen M."/>
            <person name="Gibbs R.A."/>
            <person name="Schal C."/>
            <person name="Richards S."/>
            <person name="Belles X."/>
            <person name="Korb J."/>
            <person name="Bornberg-Bauer E."/>
        </authorList>
    </citation>
    <scope>NUCLEOTIDE SEQUENCE [LARGE SCALE GENOMIC DNA]</scope>
    <source>
        <tissue evidence="14">Whole body</tissue>
    </source>
</reference>
<dbReference type="Pfam" id="PF00233">
    <property type="entry name" value="PDEase_I"/>
    <property type="match status" value="1"/>
</dbReference>
<feature type="active site" description="Proton donor" evidence="8">
    <location>
        <position position="522"/>
    </location>
</feature>
<dbReference type="Pfam" id="PF00989">
    <property type="entry name" value="PAS"/>
    <property type="match status" value="1"/>
</dbReference>
<protein>
    <recommendedName>
        <fullName evidence="4">3',5'-cyclic-AMP phosphodiesterase</fullName>
        <ecNumber evidence="4">3.1.4.53</ecNumber>
    </recommendedName>
</protein>
<dbReference type="OrthoDB" id="189220at2759"/>
<keyword evidence="6" id="KW-0378">Hydrolase</keyword>
<evidence type="ECO:0000256" key="5">
    <source>
        <dbReference type="ARBA" id="ARBA00022723"/>
    </source>
</evidence>
<dbReference type="InterPro" id="IPR002073">
    <property type="entry name" value="PDEase_catalytic_dom"/>
</dbReference>
<dbReference type="InterPro" id="IPR013767">
    <property type="entry name" value="PAS_fold"/>
</dbReference>
<name>A0A2J7QT83_9NEOP</name>
<dbReference type="SUPFAM" id="SSF109604">
    <property type="entry name" value="HD-domain/PDEase-like"/>
    <property type="match status" value="1"/>
</dbReference>
<dbReference type="GO" id="GO:0046872">
    <property type="term" value="F:metal ion binding"/>
    <property type="evidence" value="ECO:0007669"/>
    <property type="project" value="UniProtKB-KW"/>
</dbReference>
<feature type="domain" description="PDEase" evidence="13">
    <location>
        <begin position="446"/>
        <end position="783"/>
    </location>
</feature>
<dbReference type="Gene3D" id="3.40.50.2300">
    <property type="match status" value="1"/>
</dbReference>
<evidence type="ECO:0000313" key="14">
    <source>
        <dbReference type="EMBL" id="PNF31799.1"/>
    </source>
</evidence>
<evidence type="ECO:0000256" key="6">
    <source>
        <dbReference type="ARBA" id="ARBA00022801"/>
    </source>
</evidence>
<evidence type="ECO:0000313" key="15">
    <source>
        <dbReference type="Proteomes" id="UP000235965"/>
    </source>
</evidence>
<evidence type="ECO:0000256" key="4">
    <source>
        <dbReference type="ARBA" id="ARBA00012276"/>
    </source>
</evidence>
<dbReference type="NCBIfam" id="TIGR00229">
    <property type="entry name" value="sensory_box"/>
    <property type="match status" value="1"/>
</dbReference>
<evidence type="ECO:0000256" key="3">
    <source>
        <dbReference type="ARBA" id="ARBA00006437"/>
    </source>
</evidence>
<gene>
    <name evidence="14" type="ORF">B7P43_G11364</name>
</gene>
<dbReference type="PRINTS" id="PR00387">
    <property type="entry name" value="PDIESTERASE1"/>
</dbReference>
<dbReference type="UniPathway" id="UPA00762">
    <property type="reaction ID" value="UER00747"/>
</dbReference>
<dbReference type="InterPro" id="IPR036971">
    <property type="entry name" value="PDEase_catalytic_dom_sf"/>
</dbReference>
<dbReference type="InterPro" id="IPR023088">
    <property type="entry name" value="PDEase"/>
</dbReference>
<dbReference type="EC" id="3.1.4.53" evidence="4"/>
<dbReference type="Gene3D" id="3.30.450.20">
    <property type="entry name" value="PAS domain"/>
    <property type="match status" value="1"/>
</dbReference>
<evidence type="ECO:0000259" key="12">
    <source>
        <dbReference type="PROSITE" id="PS50112"/>
    </source>
</evidence>
<dbReference type="InterPro" id="IPR035965">
    <property type="entry name" value="PAS-like_dom_sf"/>
</dbReference>
<dbReference type="STRING" id="105785.A0A2J7QT83"/>
<dbReference type="Pfam" id="PF23198">
    <property type="entry name" value="PDE8A_N"/>
    <property type="match status" value="1"/>
</dbReference>
<accession>A0A2J7QT83</accession>
<dbReference type="PANTHER" id="PTHR11347">
    <property type="entry name" value="CYCLIC NUCLEOTIDE PHOSPHODIESTERASE"/>
    <property type="match status" value="1"/>
</dbReference>
<feature type="binding site" evidence="9">
    <location>
        <position position="741"/>
    </location>
    <ligand>
        <name>AMP</name>
        <dbReference type="ChEBI" id="CHEBI:456215"/>
    </ligand>
</feature>
<dbReference type="EMBL" id="NEVH01011198">
    <property type="protein sequence ID" value="PNF31799.1"/>
    <property type="molecule type" value="Genomic_DNA"/>
</dbReference>
<dbReference type="InParanoid" id="A0A2J7QT83"/>
<dbReference type="InterPro" id="IPR057304">
    <property type="entry name" value="PDE8-like_REC_N"/>
</dbReference>
<dbReference type="Gene3D" id="1.10.1300.10">
    <property type="entry name" value="3'5'-cyclic nucleotide phosphodiesterase, catalytic domain"/>
    <property type="match status" value="1"/>
</dbReference>
<comment type="cofactor">
    <cofactor evidence="1">
        <name>a divalent metal cation</name>
        <dbReference type="ChEBI" id="CHEBI:60240"/>
    </cofactor>
</comment>
<dbReference type="GO" id="GO:0006198">
    <property type="term" value="P:cAMP catabolic process"/>
    <property type="evidence" value="ECO:0007669"/>
    <property type="project" value="UniProtKB-UniPathway"/>
</dbReference>